<name>K5BB51_MYCHD</name>
<evidence type="ECO:0000313" key="2">
    <source>
        <dbReference type="EMBL" id="EKF23380.1"/>
    </source>
</evidence>
<reference evidence="2 3" key="1">
    <citation type="journal article" date="2012" name="J. Bacteriol.">
        <title>Genome sequence of Mycobacterium hassiacum DSM 44199, a rare source of heat-stable mycobacterial proteins.</title>
        <authorList>
            <person name="Tiago I."/>
            <person name="Maranha A."/>
            <person name="Mendes V."/>
            <person name="Alarico S."/>
            <person name="Moynihan P.J."/>
            <person name="Clarke A.J."/>
            <person name="Macedo-Ribeiro S."/>
            <person name="Pereira P.J."/>
            <person name="Empadinhas N."/>
        </authorList>
    </citation>
    <scope>NUCLEOTIDE SEQUENCE [LARGE SCALE GENOMIC DNA]</scope>
    <source>
        <strain evidence="3">DSM 44199 / CIP 105218 / JCM 12690 / 3849</strain>
    </source>
</reference>
<comment type="caution">
    <text evidence="2">The sequence shown here is derived from an EMBL/GenBank/DDBJ whole genome shotgun (WGS) entry which is preliminary data.</text>
</comment>
<feature type="region of interest" description="Disordered" evidence="1">
    <location>
        <begin position="1"/>
        <end position="39"/>
    </location>
</feature>
<organism evidence="2 3">
    <name type="scientific">Mycolicibacterium hassiacum (strain DSM 44199 / CIP 105218 / JCM 12690 / 3849)</name>
    <name type="common">Mycobacterium hassiacum</name>
    <dbReference type="NCBI Taxonomy" id="1122247"/>
    <lineage>
        <taxon>Bacteria</taxon>
        <taxon>Bacillati</taxon>
        <taxon>Actinomycetota</taxon>
        <taxon>Actinomycetes</taxon>
        <taxon>Mycobacteriales</taxon>
        <taxon>Mycobacteriaceae</taxon>
        <taxon>Mycolicibacterium</taxon>
    </lineage>
</organism>
<dbReference type="PATRIC" id="fig|1122247.3.peg.2527"/>
<keyword evidence="3" id="KW-1185">Reference proteome</keyword>
<protein>
    <submittedName>
        <fullName evidence="2">Uncharacterized protein</fullName>
    </submittedName>
</protein>
<accession>K5BB51</accession>
<dbReference type="AlphaFoldDB" id="K5BB51"/>
<evidence type="ECO:0000313" key="3">
    <source>
        <dbReference type="Proteomes" id="UP000006265"/>
    </source>
</evidence>
<gene>
    <name evidence="2" type="ORF">C731_2631</name>
</gene>
<proteinExistence type="predicted"/>
<evidence type="ECO:0000256" key="1">
    <source>
        <dbReference type="SAM" id="MobiDB-lite"/>
    </source>
</evidence>
<dbReference type="Proteomes" id="UP000006265">
    <property type="component" value="Unassembled WGS sequence"/>
</dbReference>
<dbReference type="EMBL" id="AMRA01000071">
    <property type="protein sequence ID" value="EKF23380.1"/>
    <property type="molecule type" value="Genomic_DNA"/>
</dbReference>
<feature type="compositionally biased region" description="Basic residues" evidence="1">
    <location>
        <begin position="19"/>
        <end position="39"/>
    </location>
</feature>
<sequence>MAGGVAGTQVHGDDTVPARRWRQWQRSGRLQRQRGARVR</sequence>